<dbReference type="AlphaFoldDB" id="B9SX22"/>
<dbReference type="EMBL" id="EQ974215">
    <property type="protein sequence ID" value="EEF31832.1"/>
    <property type="molecule type" value="Genomic_DNA"/>
</dbReference>
<dbReference type="Proteomes" id="UP000008311">
    <property type="component" value="Unassembled WGS sequence"/>
</dbReference>
<organism evidence="1 2">
    <name type="scientific">Ricinus communis</name>
    <name type="common">Castor bean</name>
    <dbReference type="NCBI Taxonomy" id="3988"/>
    <lineage>
        <taxon>Eukaryota</taxon>
        <taxon>Viridiplantae</taxon>
        <taxon>Streptophyta</taxon>
        <taxon>Embryophyta</taxon>
        <taxon>Tracheophyta</taxon>
        <taxon>Spermatophyta</taxon>
        <taxon>Magnoliopsida</taxon>
        <taxon>eudicotyledons</taxon>
        <taxon>Gunneridae</taxon>
        <taxon>Pentapetalae</taxon>
        <taxon>rosids</taxon>
        <taxon>fabids</taxon>
        <taxon>Malpighiales</taxon>
        <taxon>Euphorbiaceae</taxon>
        <taxon>Acalyphoideae</taxon>
        <taxon>Acalypheae</taxon>
        <taxon>Ricinus</taxon>
    </lineage>
</organism>
<name>B9SX22_RICCO</name>
<evidence type="ECO:0000313" key="2">
    <source>
        <dbReference type="Proteomes" id="UP000008311"/>
    </source>
</evidence>
<accession>B9SX22</accession>
<protein>
    <submittedName>
        <fullName evidence="1">Uncharacterized protein</fullName>
    </submittedName>
</protein>
<gene>
    <name evidence="1" type="ORF">RCOM_1266060</name>
</gene>
<sequence>MGIHQTIIKEYACIDYSEVSSRNETIDQKKKSFSKWVLPKESGEAAAITMRERQTMIACGRERRRRRVRCWEYDD</sequence>
<keyword evidence="2" id="KW-1185">Reference proteome</keyword>
<proteinExistence type="predicted"/>
<evidence type="ECO:0000313" key="1">
    <source>
        <dbReference type="EMBL" id="EEF31832.1"/>
    </source>
</evidence>
<dbReference type="InParanoid" id="B9SX22"/>
<reference evidence="2" key="1">
    <citation type="journal article" date="2010" name="Nat. Biotechnol.">
        <title>Draft genome sequence of the oilseed species Ricinus communis.</title>
        <authorList>
            <person name="Chan A.P."/>
            <person name="Crabtree J."/>
            <person name="Zhao Q."/>
            <person name="Lorenzi H."/>
            <person name="Orvis J."/>
            <person name="Puiu D."/>
            <person name="Melake-Berhan A."/>
            <person name="Jones K.M."/>
            <person name="Redman J."/>
            <person name="Chen G."/>
            <person name="Cahoon E.B."/>
            <person name="Gedil M."/>
            <person name="Stanke M."/>
            <person name="Haas B.J."/>
            <person name="Wortman J.R."/>
            <person name="Fraser-Liggett C.M."/>
            <person name="Ravel J."/>
            <person name="Rabinowicz P.D."/>
        </authorList>
    </citation>
    <scope>NUCLEOTIDE SEQUENCE [LARGE SCALE GENOMIC DNA]</scope>
    <source>
        <strain evidence="2">cv. Hale</strain>
    </source>
</reference>